<evidence type="ECO:0000256" key="1">
    <source>
        <dbReference type="ARBA" id="ARBA00001946"/>
    </source>
</evidence>
<keyword evidence="2" id="KW-0479">Metal-binding</keyword>
<comment type="cofactor">
    <cofactor evidence="1">
        <name>Mg(2+)</name>
        <dbReference type="ChEBI" id="CHEBI:18420"/>
    </cofactor>
</comment>
<dbReference type="PROSITE" id="PS00908">
    <property type="entry name" value="MR_MLE_1"/>
    <property type="match status" value="1"/>
</dbReference>
<protein>
    <submittedName>
        <fullName evidence="5">Mandelate racemase/muconate lactonizing enzyme family protein</fullName>
    </submittedName>
</protein>
<dbReference type="InterPro" id="IPR029065">
    <property type="entry name" value="Enolase_C-like"/>
</dbReference>
<dbReference type="EMBL" id="WITC01000123">
    <property type="protein sequence ID" value="MQX18657.1"/>
    <property type="molecule type" value="Genomic_DNA"/>
</dbReference>
<feature type="domain" description="Mandelate racemase/muconate lactonizing enzyme C-terminal" evidence="4">
    <location>
        <begin position="145"/>
        <end position="242"/>
    </location>
</feature>
<proteinExistence type="predicted"/>
<dbReference type="GO" id="GO:0009063">
    <property type="term" value="P:amino acid catabolic process"/>
    <property type="evidence" value="ECO:0007669"/>
    <property type="project" value="InterPro"/>
</dbReference>
<dbReference type="InterPro" id="IPR046945">
    <property type="entry name" value="RHMD-like"/>
</dbReference>
<dbReference type="SMART" id="SM00922">
    <property type="entry name" value="MR_MLE"/>
    <property type="match status" value="1"/>
</dbReference>
<evidence type="ECO:0000313" key="5">
    <source>
        <dbReference type="EMBL" id="MQX18657.1"/>
    </source>
</evidence>
<dbReference type="Gene3D" id="3.20.20.120">
    <property type="entry name" value="Enolase-like C-terminal domain"/>
    <property type="match status" value="1"/>
</dbReference>
<dbReference type="PANTHER" id="PTHR13794:SF58">
    <property type="entry name" value="MITOCHONDRIAL ENOLASE SUPERFAMILY MEMBER 1"/>
    <property type="match status" value="1"/>
</dbReference>
<organism evidence="5 6">
    <name type="scientific">Sinorhizobium terangae</name>
    <dbReference type="NCBI Taxonomy" id="110322"/>
    <lineage>
        <taxon>Bacteria</taxon>
        <taxon>Pseudomonadati</taxon>
        <taxon>Pseudomonadota</taxon>
        <taxon>Alphaproteobacteria</taxon>
        <taxon>Hyphomicrobiales</taxon>
        <taxon>Rhizobiaceae</taxon>
        <taxon>Sinorhizobium/Ensifer group</taxon>
        <taxon>Sinorhizobium</taxon>
    </lineage>
</organism>
<evidence type="ECO:0000259" key="4">
    <source>
        <dbReference type="SMART" id="SM00922"/>
    </source>
</evidence>
<evidence type="ECO:0000313" key="6">
    <source>
        <dbReference type="Proteomes" id="UP000439983"/>
    </source>
</evidence>
<dbReference type="InterPro" id="IPR018110">
    <property type="entry name" value="Mandel_Rmase/mucon_lact_enz_CS"/>
</dbReference>
<sequence>MKIVDVASRLYHIPPTVSWEDATHRVASLEHIITSVTTDAGIVGTGFAYTTGIGGSAILALIDDYCGKMLVGQDPRHVERLWSFLYGQLHRSGTGGINTLALGAIDIALWDIAAKSYNVPLHRLLGARRESIPTYGSGIDLFLDCDALLGQVDGFLSQGHDAVKIKIGRNDAEEDLERVAAVKKLIGPTRRLFVDANQRWNVADCMSRLQKLAPFDLGWIEEPLHAEDVRGHADLRRLVSQPIAIGESLYTRHQFADYLHANAVDFVQADVCRVGGISEWLKIANLSASFHRTMAPHYMSEVSVSVMCAIDNACILECVHGGSFSEMGVLQTELRLENGVALPFETPGHGVEFDDEKLKPFAVDPAQLRTRNMQSAK</sequence>
<evidence type="ECO:0000256" key="3">
    <source>
        <dbReference type="ARBA" id="ARBA00022842"/>
    </source>
</evidence>
<dbReference type="InterPro" id="IPR029017">
    <property type="entry name" value="Enolase-like_N"/>
</dbReference>
<gene>
    <name evidence="5" type="ORF">GHK62_29150</name>
</gene>
<dbReference type="OrthoDB" id="9802699at2"/>
<dbReference type="SFLD" id="SFLDS00001">
    <property type="entry name" value="Enolase"/>
    <property type="match status" value="1"/>
</dbReference>
<name>A0A6N7LLN5_SINTE</name>
<dbReference type="SUPFAM" id="SSF54826">
    <property type="entry name" value="Enolase N-terminal domain-like"/>
    <property type="match status" value="1"/>
</dbReference>
<reference evidence="5 6" key="1">
    <citation type="journal article" date="2013" name="Genome Biol.">
        <title>Comparative genomics of the core and accessory genomes of 48 Sinorhizobium strains comprising five genospecies.</title>
        <authorList>
            <person name="Sugawara M."/>
            <person name="Epstein B."/>
            <person name="Badgley B.D."/>
            <person name="Unno T."/>
            <person name="Xu L."/>
            <person name="Reese J."/>
            <person name="Gyaneshwar P."/>
            <person name="Denny R."/>
            <person name="Mudge J."/>
            <person name="Bharti A.K."/>
            <person name="Farmer A.D."/>
            <person name="May G.D."/>
            <person name="Woodward J.E."/>
            <person name="Medigue C."/>
            <person name="Vallenet D."/>
            <person name="Lajus A."/>
            <person name="Rouy Z."/>
            <person name="Martinez-Vaz B."/>
            <person name="Tiffin P."/>
            <person name="Young N.D."/>
            <person name="Sadowsky M.J."/>
        </authorList>
    </citation>
    <scope>NUCLEOTIDE SEQUENCE [LARGE SCALE GENOMIC DNA]</scope>
    <source>
        <strain evidence="5 6">USDA4894</strain>
    </source>
</reference>
<dbReference type="GO" id="GO:0016052">
    <property type="term" value="P:carbohydrate catabolic process"/>
    <property type="evidence" value="ECO:0007669"/>
    <property type="project" value="TreeGrafter"/>
</dbReference>
<dbReference type="Pfam" id="PF02746">
    <property type="entry name" value="MR_MLE_N"/>
    <property type="match status" value="1"/>
</dbReference>
<dbReference type="PROSITE" id="PS00909">
    <property type="entry name" value="MR_MLE_2"/>
    <property type="match status" value="1"/>
</dbReference>
<dbReference type="PANTHER" id="PTHR13794">
    <property type="entry name" value="ENOLASE SUPERFAMILY, MANDELATE RACEMASE"/>
    <property type="match status" value="1"/>
</dbReference>
<keyword evidence="3" id="KW-0460">Magnesium</keyword>
<dbReference type="Proteomes" id="UP000439983">
    <property type="component" value="Unassembled WGS sequence"/>
</dbReference>
<keyword evidence="6" id="KW-1185">Reference proteome</keyword>
<dbReference type="AlphaFoldDB" id="A0A6N7LLN5"/>
<dbReference type="InterPro" id="IPR013341">
    <property type="entry name" value="Mandelate_racemase_N_dom"/>
</dbReference>
<dbReference type="InterPro" id="IPR013342">
    <property type="entry name" value="Mandelate_racemase_C"/>
</dbReference>
<dbReference type="Pfam" id="PF13378">
    <property type="entry name" value="MR_MLE_C"/>
    <property type="match status" value="1"/>
</dbReference>
<evidence type="ECO:0000256" key="2">
    <source>
        <dbReference type="ARBA" id="ARBA00022723"/>
    </source>
</evidence>
<dbReference type="RefSeq" id="WP_153442431.1">
    <property type="nucleotide sequence ID" value="NZ_JACIGA010000037.1"/>
</dbReference>
<comment type="caution">
    <text evidence="5">The sequence shown here is derived from an EMBL/GenBank/DDBJ whole genome shotgun (WGS) entry which is preliminary data.</text>
</comment>
<dbReference type="GO" id="GO:0016836">
    <property type="term" value="F:hydro-lyase activity"/>
    <property type="evidence" value="ECO:0007669"/>
    <property type="project" value="TreeGrafter"/>
</dbReference>
<dbReference type="CDD" id="cd03316">
    <property type="entry name" value="MR_like"/>
    <property type="match status" value="1"/>
</dbReference>
<dbReference type="Gene3D" id="3.30.390.10">
    <property type="entry name" value="Enolase-like, N-terminal domain"/>
    <property type="match status" value="1"/>
</dbReference>
<accession>A0A6N7LLN5</accession>
<dbReference type="InterPro" id="IPR036849">
    <property type="entry name" value="Enolase-like_C_sf"/>
</dbReference>
<dbReference type="SFLD" id="SFLDG00179">
    <property type="entry name" value="mandelate_racemase"/>
    <property type="match status" value="1"/>
</dbReference>
<dbReference type="SUPFAM" id="SSF51604">
    <property type="entry name" value="Enolase C-terminal domain-like"/>
    <property type="match status" value="1"/>
</dbReference>
<dbReference type="GO" id="GO:0000287">
    <property type="term" value="F:magnesium ion binding"/>
    <property type="evidence" value="ECO:0007669"/>
    <property type="project" value="TreeGrafter"/>
</dbReference>